<evidence type="ECO:0000256" key="7">
    <source>
        <dbReference type="SAM" id="MobiDB-lite"/>
    </source>
</evidence>
<evidence type="ECO:0000256" key="3">
    <source>
        <dbReference type="ARBA" id="ARBA00009504"/>
    </source>
</evidence>
<dbReference type="Pfam" id="PF03464">
    <property type="entry name" value="eRF1_2"/>
    <property type="match status" value="1"/>
</dbReference>
<comment type="cofactor">
    <cofactor evidence="1 6">
        <name>a divalent metal cation</name>
        <dbReference type="ChEBI" id="CHEBI:60240"/>
    </cofactor>
</comment>
<dbReference type="GO" id="GO:0071025">
    <property type="term" value="P:RNA surveillance"/>
    <property type="evidence" value="ECO:0007669"/>
    <property type="project" value="InterPro"/>
</dbReference>
<dbReference type="InterPro" id="IPR005142">
    <property type="entry name" value="eRF1_3"/>
</dbReference>
<name>A0AAD5M9D0_PYTIN</name>
<comment type="subcellular location">
    <subcellularLocation>
        <location evidence="2 6">Cytoplasm</location>
    </subcellularLocation>
</comment>
<dbReference type="GO" id="GO:0005737">
    <property type="term" value="C:cytoplasm"/>
    <property type="evidence" value="ECO:0007669"/>
    <property type="project" value="UniProtKB-SubCell"/>
</dbReference>
<sequence>MKLLKKQISEKDGVGSIVLRAEEPEDMWHIYNLIHVGDSVKTTTIRKVVKEGVTGSTSSQRVRLTLQIEVEQVNFDPGQCVLRIKGKNSLENQHVRMGAYHTLDLEMNRDFTLSKQCWDVMSIERIETACDISKRAELAAVVMQTGLAHLCLIKGHMTVIKAKIETSVPKKRTGSTAHAKGLEKFYDNIVRSIKQHIDFKLVKCVLLASPGFVKDDFYKYMTELAVRTDDKLLAENKSKFVLCHASSGHKHALDEVLNDPAIQSQVADTKAVEDVKALETFFNMLHVDQDRAYYGYKHVAQANEHLAIETLLITDELFRNQDIATRRKYVDLVESVRENGGVVRLFSSLHVSGEKLGQLSGVAAVLRFPMPEIDHDDGEDSDSDDEDDLKASKANGSGVGDLSLESLSM</sequence>
<evidence type="ECO:0000256" key="2">
    <source>
        <dbReference type="ARBA" id="ARBA00004496"/>
    </source>
</evidence>
<evidence type="ECO:0000259" key="8">
    <source>
        <dbReference type="SMART" id="SM01194"/>
    </source>
</evidence>
<dbReference type="Pfam" id="PF26356">
    <property type="entry name" value="Pelota_N"/>
    <property type="match status" value="1"/>
</dbReference>
<dbReference type="InterPro" id="IPR042226">
    <property type="entry name" value="eFR1_2_sf"/>
</dbReference>
<dbReference type="PANTHER" id="PTHR10853:SF0">
    <property type="entry name" value="PROTEIN PELOTA HOMOLOG"/>
    <property type="match status" value="1"/>
</dbReference>
<dbReference type="NCBIfam" id="TIGR00111">
    <property type="entry name" value="pelota"/>
    <property type="match status" value="1"/>
</dbReference>
<evidence type="ECO:0000256" key="4">
    <source>
        <dbReference type="ARBA" id="ARBA00022490"/>
    </source>
</evidence>
<dbReference type="EMBL" id="JAKCXM010000021">
    <property type="protein sequence ID" value="KAJ0407452.1"/>
    <property type="molecule type" value="Genomic_DNA"/>
</dbReference>
<accession>A0AAD5M9D0</accession>
<dbReference type="GO" id="GO:0070481">
    <property type="term" value="P:nuclear-transcribed mRNA catabolic process, non-stop decay"/>
    <property type="evidence" value="ECO:0007669"/>
    <property type="project" value="InterPro"/>
</dbReference>
<dbReference type="FunFam" id="2.30.30.870:FF:000001">
    <property type="entry name" value="Protein pelota homolog"/>
    <property type="match status" value="1"/>
</dbReference>
<dbReference type="SUPFAM" id="SSF159065">
    <property type="entry name" value="Dom34/Pelota N-terminal domain-like"/>
    <property type="match status" value="1"/>
</dbReference>
<feature type="region of interest" description="Disordered" evidence="7">
    <location>
        <begin position="372"/>
        <end position="409"/>
    </location>
</feature>
<dbReference type="GO" id="GO:0046872">
    <property type="term" value="F:metal ion binding"/>
    <property type="evidence" value="ECO:0007669"/>
    <property type="project" value="UniProtKB-KW"/>
</dbReference>
<dbReference type="GO" id="GO:0070966">
    <property type="term" value="P:nuclear-transcribed mRNA catabolic process, no-go decay"/>
    <property type="evidence" value="ECO:0007669"/>
    <property type="project" value="InterPro"/>
</dbReference>
<dbReference type="SUPFAM" id="SSF53137">
    <property type="entry name" value="Translational machinery components"/>
    <property type="match status" value="1"/>
</dbReference>
<feature type="domain" description="eRF1/Pelota-like N-terminal" evidence="8">
    <location>
        <begin position="1"/>
        <end position="131"/>
    </location>
</feature>
<dbReference type="PANTHER" id="PTHR10853">
    <property type="entry name" value="PELOTA"/>
    <property type="match status" value="1"/>
</dbReference>
<protein>
    <recommendedName>
        <fullName evidence="6">Protein pelota homolog</fullName>
    </recommendedName>
</protein>
<dbReference type="GO" id="GO:0032790">
    <property type="term" value="P:ribosome disassembly"/>
    <property type="evidence" value="ECO:0007669"/>
    <property type="project" value="TreeGrafter"/>
</dbReference>
<dbReference type="Pfam" id="PF03465">
    <property type="entry name" value="eRF1_3"/>
    <property type="match status" value="1"/>
</dbReference>
<dbReference type="SMART" id="SM01194">
    <property type="entry name" value="eRF1_1"/>
    <property type="match status" value="1"/>
</dbReference>
<dbReference type="FunFam" id="3.30.1330.30:FF:000008">
    <property type="entry name" value="Protein pelota homolog"/>
    <property type="match status" value="1"/>
</dbReference>
<evidence type="ECO:0000256" key="5">
    <source>
        <dbReference type="ARBA" id="ARBA00022723"/>
    </source>
</evidence>
<evidence type="ECO:0000256" key="6">
    <source>
        <dbReference type="RuleBase" id="RU362019"/>
    </source>
</evidence>
<dbReference type="Gene3D" id="3.30.420.60">
    <property type="entry name" value="eRF1 domain 2"/>
    <property type="match status" value="1"/>
</dbReference>
<dbReference type="AlphaFoldDB" id="A0AAD5M9D0"/>
<gene>
    <name evidence="9" type="ORF">P43SY_004993</name>
</gene>
<dbReference type="InterPro" id="IPR038069">
    <property type="entry name" value="Pelota/DOM34_N"/>
</dbReference>
<keyword evidence="5 6" id="KW-0479">Metal-binding</keyword>
<dbReference type="GO" id="GO:0070651">
    <property type="term" value="P:nonfunctional rRNA decay"/>
    <property type="evidence" value="ECO:0007669"/>
    <property type="project" value="TreeGrafter"/>
</dbReference>
<dbReference type="InterPro" id="IPR005141">
    <property type="entry name" value="eRF1_2"/>
</dbReference>
<dbReference type="InterPro" id="IPR029064">
    <property type="entry name" value="Ribosomal_eL30-like_sf"/>
</dbReference>
<evidence type="ECO:0000313" key="10">
    <source>
        <dbReference type="Proteomes" id="UP001209570"/>
    </source>
</evidence>
<reference evidence="9" key="1">
    <citation type="submission" date="2021-12" db="EMBL/GenBank/DDBJ databases">
        <title>Prjna785345.</title>
        <authorList>
            <person name="Rujirawat T."/>
            <person name="Krajaejun T."/>
        </authorList>
    </citation>
    <scope>NUCLEOTIDE SEQUENCE</scope>
    <source>
        <strain evidence="9">Pi057C3</strain>
    </source>
</reference>
<keyword evidence="4 6" id="KW-0963">Cytoplasm</keyword>
<comment type="similarity">
    <text evidence="3 6">Belongs to the eukaryotic release factor 1 family. Pelota subfamily.</text>
</comment>
<dbReference type="Proteomes" id="UP001209570">
    <property type="component" value="Unassembled WGS sequence"/>
</dbReference>
<proteinExistence type="inferred from homology"/>
<feature type="compositionally biased region" description="Acidic residues" evidence="7">
    <location>
        <begin position="374"/>
        <end position="388"/>
    </location>
</feature>
<evidence type="ECO:0000256" key="1">
    <source>
        <dbReference type="ARBA" id="ARBA00001968"/>
    </source>
</evidence>
<dbReference type="FunFam" id="3.30.420.60:FF:000002">
    <property type="entry name" value="Protein pelota homolog"/>
    <property type="match status" value="1"/>
</dbReference>
<dbReference type="InterPro" id="IPR004405">
    <property type="entry name" value="TF_pelota"/>
</dbReference>
<dbReference type="InterPro" id="IPR005140">
    <property type="entry name" value="eRF1_Pelota-like_N"/>
</dbReference>
<dbReference type="InterPro" id="IPR058547">
    <property type="entry name" value="Pelota_N"/>
</dbReference>
<dbReference type="SUPFAM" id="SSF55315">
    <property type="entry name" value="L30e-like"/>
    <property type="match status" value="1"/>
</dbReference>
<keyword evidence="10" id="KW-1185">Reference proteome</keyword>
<comment type="caution">
    <text evidence="9">The sequence shown here is derived from an EMBL/GenBank/DDBJ whole genome shotgun (WGS) entry which is preliminary data.</text>
</comment>
<evidence type="ECO:0000313" key="9">
    <source>
        <dbReference type="EMBL" id="KAJ0407452.1"/>
    </source>
</evidence>
<organism evidence="9 10">
    <name type="scientific">Pythium insidiosum</name>
    <name type="common">Pythiosis disease agent</name>
    <dbReference type="NCBI Taxonomy" id="114742"/>
    <lineage>
        <taxon>Eukaryota</taxon>
        <taxon>Sar</taxon>
        <taxon>Stramenopiles</taxon>
        <taxon>Oomycota</taxon>
        <taxon>Peronosporomycetes</taxon>
        <taxon>Pythiales</taxon>
        <taxon>Pythiaceae</taxon>
        <taxon>Pythium</taxon>
    </lineage>
</organism>
<dbReference type="Gene3D" id="3.30.1330.30">
    <property type="match status" value="1"/>
</dbReference>
<dbReference type="Gene3D" id="2.30.30.870">
    <property type="entry name" value="Pelota, domain A"/>
    <property type="match status" value="1"/>
</dbReference>
<comment type="function">
    <text evidence="6">Component of the Pelota-HBS1L complex, a complex that recognizes stalled ribosomes and triggers the No-Go Decay (NGD) pathway. In the Pelota-HBS1L complex, pelo recognizes ribosomes stalled at the 3' end of an mRNA and engages stalled ribosomes by destabilizing mRNA in the mRNA channel.</text>
</comment>